<dbReference type="RefSeq" id="XP_020552460.1">
    <property type="nucleotide sequence ID" value="XM_020696801.1"/>
</dbReference>
<dbReference type="Proteomes" id="UP000504604">
    <property type="component" value="Linkage group LG9"/>
</dbReference>
<keyword evidence="3" id="KW-1185">Reference proteome</keyword>
<proteinExistence type="predicted"/>
<feature type="region of interest" description="Disordered" evidence="1">
    <location>
        <begin position="1"/>
        <end position="23"/>
    </location>
</feature>
<reference evidence="4" key="1">
    <citation type="submission" date="2025-08" db="UniProtKB">
        <authorList>
            <consortium name="RefSeq"/>
        </authorList>
    </citation>
    <scope>IDENTIFICATION</scope>
</reference>
<sequence length="289" mass="32488">MADKTTMEEKNSTNYINMKPQGNNQPGMNLVSAPLNGNNYLTWARSIKIALGAKEKLGFIDGTYQKPTEGKEAIEAWRKNDCMVFSWILSAVAKEIAEAFLCAESARDLWVELETRFGDSNGPLLYQIQREIASVSQKNMIVAAYFTKLKKLWDELAILDPLPVCTCGTSKKLADRATSYQLIQFLVGLSDAYDHVRNQILLMDPLPTAAKAYSMVHRVEKQRETNSGVSELDKEGVMVAQVFEPRKQEGIKGNAKKWTSLDKRQLQCEHCKKKGHSKEGCFELIGFPD</sequence>
<organism evidence="3 4">
    <name type="scientific">Sesamum indicum</name>
    <name type="common">Oriental sesame</name>
    <name type="synonym">Sesamum orientale</name>
    <dbReference type="NCBI Taxonomy" id="4182"/>
    <lineage>
        <taxon>Eukaryota</taxon>
        <taxon>Viridiplantae</taxon>
        <taxon>Streptophyta</taxon>
        <taxon>Embryophyta</taxon>
        <taxon>Tracheophyta</taxon>
        <taxon>Spermatophyta</taxon>
        <taxon>Magnoliopsida</taxon>
        <taxon>eudicotyledons</taxon>
        <taxon>Gunneridae</taxon>
        <taxon>Pentapetalae</taxon>
        <taxon>asterids</taxon>
        <taxon>lamiids</taxon>
        <taxon>Lamiales</taxon>
        <taxon>Pedaliaceae</taxon>
        <taxon>Sesamum</taxon>
    </lineage>
</organism>
<evidence type="ECO:0000313" key="4">
    <source>
        <dbReference type="RefSeq" id="XP_020552460.1"/>
    </source>
</evidence>
<evidence type="ECO:0000313" key="3">
    <source>
        <dbReference type="Proteomes" id="UP000504604"/>
    </source>
</evidence>
<dbReference type="KEGG" id="sind:110012589"/>
<dbReference type="AlphaFoldDB" id="A0A8M8V7L6"/>
<accession>A0A8M8V7L6</accession>
<protein>
    <submittedName>
        <fullName evidence="4">Uncharacterized protein LOC110012589</fullName>
    </submittedName>
</protein>
<feature type="domain" description="Retrotransposon Copia-like N-terminal" evidence="2">
    <location>
        <begin position="23"/>
        <end position="68"/>
    </location>
</feature>
<gene>
    <name evidence="4" type="primary">LOC110012589</name>
</gene>
<dbReference type="InterPro" id="IPR029472">
    <property type="entry name" value="Copia-like_N"/>
</dbReference>
<dbReference type="PANTHER" id="PTHR37610">
    <property type="entry name" value="CCHC-TYPE DOMAIN-CONTAINING PROTEIN"/>
    <property type="match status" value="1"/>
</dbReference>
<name>A0A8M8V7L6_SESIN</name>
<dbReference type="OrthoDB" id="5544992at2759"/>
<dbReference type="PANTHER" id="PTHR37610:SF40">
    <property type="entry name" value="OS01G0909600 PROTEIN"/>
    <property type="match status" value="1"/>
</dbReference>
<dbReference type="GeneID" id="110012589"/>
<feature type="compositionally biased region" description="Polar residues" evidence="1">
    <location>
        <begin position="12"/>
        <end position="23"/>
    </location>
</feature>
<feature type="compositionally biased region" description="Basic and acidic residues" evidence="1">
    <location>
        <begin position="1"/>
        <end position="11"/>
    </location>
</feature>
<evidence type="ECO:0000259" key="2">
    <source>
        <dbReference type="Pfam" id="PF14244"/>
    </source>
</evidence>
<evidence type="ECO:0000256" key="1">
    <source>
        <dbReference type="SAM" id="MobiDB-lite"/>
    </source>
</evidence>
<dbReference type="Pfam" id="PF14244">
    <property type="entry name" value="Retrotran_gag_3"/>
    <property type="match status" value="1"/>
</dbReference>